<evidence type="ECO:0000313" key="4">
    <source>
        <dbReference type="EMBL" id="KYO34423.1"/>
    </source>
</evidence>
<dbReference type="Proteomes" id="UP000050525">
    <property type="component" value="Unassembled WGS sequence"/>
</dbReference>
<feature type="domain" description="UPAR/Ly6" evidence="3">
    <location>
        <begin position="116"/>
        <end position="203"/>
    </location>
</feature>
<evidence type="ECO:0000259" key="3">
    <source>
        <dbReference type="SMART" id="SM00134"/>
    </source>
</evidence>
<dbReference type="InterPro" id="IPR050918">
    <property type="entry name" value="CNF-like_PLA2_Inhibitor"/>
</dbReference>
<comment type="subcellular location">
    <subcellularLocation>
        <location evidence="1">Secreted</location>
    </subcellularLocation>
</comment>
<evidence type="ECO:0000256" key="2">
    <source>
        <dbReference type="ARBA" id="ARBA00022525"/>
    </source>
</evidence>
<keyword evidence="5" id="KW-1185">Reference proteome</keyword>
<organism evidence="4 5">
    <name type="scientific">Alligator mississippiensis</name>
    <name type="common">American alligator</name>
    <dbReference type="NCBI Taxonomy" id="8496"/>
    <lineage>
        <taxon>Eukaryota</taxon>
        <taxon>Metazoa</taxon>
        <taxon>Chordata</taxon>
        <taxon>Craniata</taxon>
        <taxon>Vertebrata</taxon>
        <taxon>Euteleostomi</taxon>
        <taxon>Archelosauria</taxon>
        <taxon>Archosauria</taxon>
        <taxon>Crocodylia</taxon>
        <taxon>Alligatoridae</taxon>
        <taxon>Alligatorinae</taxon>
        <taxon>Alligator</taxon>
    </lineage>
</organism>
<dbReference type="PANTHER" id="PTHR20914:SF40">
    <property type="entry name" value="UROKINASE PLASMINOGEN ACTIVATOR SURFACE RECEPTOR-LIKE"/>
    <property type="match status" value="1"/>
</dbReference>
<dbReference type="Gene3D" id="2.10.60.10">
    <property type="entry name" value="CD59"/>
    <property type="match status" value="1"/>
</dbReference>
<dbReference type="PANTHER" id="PTHR20914">
    <property type="entry name" value="LY6/PLAUR DOMAIN-CONTAINING PROTEIN 8"/>
    <property type="match status" value="1"/>
</dbReference>
<proteinExistence type="predicted"/>
<dbReference type="SMART" id="SM00134">
    <property type="entry name" value="LU"/>
    <property type="match status" value="1"/>
</dbReference>
<dbReference type="STRING" id="8496.A0A151NCA5"/>
<keyword evidence="2" id="KW-0964">Secreted</keyword>
<dbReference type="EMBL" id="AKHW03003475">
    <property type="protein sequence ID" value="KYO34423.1"/>
    <property type="molecule type" value="Genomic_DNA"/>
</dbReference>
<dbReference type="GO" id="GO:0005576">
    <property type="term" value="C:extracellular region"/>
    <property type="evidence" value="ECO:0007669"/>
    <property type="project" value="UniProtKB-SubCell"/>
</dbReference>
<dbReference type="GO" id="GO:0030154">
    <property type="term" value="P:cell differentiation"/>
    <property type="evidence" value="ECO:0007669"/>
    <property type="project" value="UniProtKB-ARBA"/>
</dbReference>
<name>A0A151NCA5_ALLMI</name>
<dbReference type="InterPro" id="IPR045860">
    <property type="entry name" value="Snake_toxin-like_sf"/>
</dbReference>
<dbReference type="Pfam" id="PF00021">
    <property type="entry name" value="UPAR_LY6"/>
    <property type="match status" value="2"/>
</dbReference>
<protein>
    <recommendedName>
        <fullName evidence="3">UPAR/Ly6 domain-containing protein</fullName>
    </recommendedName>
</protein>
<gene>
    <name evidence="4" type="ORF">Y1Q_0008553</name>
</gene>
<accession>A0A151NCA5</accession>
<evidence type="ECO:0000313" key="5">
    <source>
        <dbReference type="Proteomes" id="UP000050525"/>
    </source>
</evidence>
<dbReference type="SUPFAM" id="SSF57302">
    <property type="entry name" value="Snake toxin-like"/>
    <property type="match status" value="2"/>
</dbReference>
<comment type="caution">
    <text evidence="4">The sequence shown here is derived from an EMBL/GenBank/DDBJ whole genome shotgun (WGS) entry which is preliminary data.</text>
</comment>
<sequence>MPLVLSVVGRGGGDYEVVTCAPGQNTCVVQQLSLSPVMDNALRLGCAALTTCNLLPLDTAAGLSGSSFCCTTDLCTNGSYIRPDLAYVHMQRCHSIGFNNGSFAEVPRGKPNGKLCYSCRERGAGECNRQELPTMSCTGAMDQCVKVQSTDENNPVTLLRGCASPDLCRPWQSLDRLLLPSNRKVHCCSESHCNRTGPRWDPLPSVMLPLALLLLLAGAWS</sequence>
<dbReference type="InterPro" id="IPR016054">
    <property type="entry name" value="LY6_UPA_recep-like"/>
</dbReference>
<reference evidence="4 5" key="1">
    <citation type="journal article" date="2012" name="Genome Biol.">
        <title>Sequencing three crocodilian genomes to illuminate the evolution of archosaurs and amniotes.</title>
        <authorList>
            <person name="St John J.A."/>
            <person name="Braun E.L."/>
            <person name="Isberg S.R."/>
            <person name="Miles L.G."/>
            <person name="Chong A.Y."/>
            <person name="Gongora J."/>
            <person name="Dalzell P."/>
            <person name="Moran C."/>
            <person name="Bed'hom B."/>
            <person name="Abzhanov A."/>
            <person name="Burgess S.C."/>
            <person name="Cooksey A.M."/>
            <person name="Castoe T.A."/>
            <person name="Crawford N.G."/>
            <person name="Densmore L.D."/>
            <person name="Drew J.C."/>
            <person name="Edwards S.V."/>
            <person name="Faircloth B.C."/>
            <person name="Fujita M.K."/>
            <person name="Greenwold M.J."/>
            <person name="Hoffmann F.G."/>
            <person name="Howard J.M."/>
            <person name="Iguchi T."/>
            <person name="Janes D.E."/>
            <person name="Khan S.Y."/>
            <person name="Kohno S."/>
            <person name="de Koning A.J."/>
            <person name="Lance S.L."/>
            <person name="McCarthy F.M."/>
            <person name="McCormack J.E."/>
            <person name="Merchant M.E."/>
            <person name="Peterson D.G."/>
            <person name="Pollock D.D."/>
            <person name="Pourmand N."/>
            <person name="Raney B.J."/>
            <person name="Roessler K.A."/>
            <person name="Sanford J.R."/>
            <person name="Sawyer R.H."/>
            <person name="Schmidt C.J."/>
            <person name="Triplett E.W."/>
            <person name="Tuberville T.D."/>
            <person name="Venegas-Anaya M."/>
            <person name="Howard J.T."/>
            <person name="Jarvis E.D."/>
            <person name="Guillette L.J.Jr."/>
            <person name="Glenn T.C."/>
            <person name="Green R.E."/>
            <person name="Ray D.A."/>
        </authorList>
    </citation>
    <scope>NUCLEOTIDE SEQUENCE [LARGE SCALE GENOMIC DNA]</scope>
    <source>
        <strain evidence="4">KSC_2009_1</strain>
    </source>
</reference>
<dbReference type="AlphaFoldDB" id="A0A151NCA5"/>
<evidence type="ECO:0000256" key="1">
    <source>
        <dbReference type="ARBA" id="ARBA00004613"/>
    </source>
</evidence>